<dbReference type="NCBIfam" id="TIGR01496">
    <property type="entry name" value="DHPS"/>
    <property type="match status" value="1"/>
</dbReference>
<dbReference type="EC" id="2.5.1.15" evidence="4"/>
<dbReference type="GO" id="GO:0005829">
    <property type="term" value="C:cytosol"/>
    <property type="evidence" value="ECO:0007669"/>
    <property type="project" value="TreeGrafter"/>
</dbReference>
<evidence type="ECO:0000256" key="1">
    <source>
        <dbReference type="ARBA" id="ARBA00000012"/>
    </source>
</evidence>
<gene>
    <name evidence="10" type="primary">folP</name>
    <name evidence="10" type="ORF">ENI34_00400</name>
</gene>
<dbReference type="GO" id="GO:0004156">
    <property type="term" value="F:dihydropteroate synthase activity"/>
    <property type="evidence" value="ECO:0007669"/>
    <property type="project" value="UniProtKB-EC"/>
</dbReference>
<dbReference type="GO" id="GO:0046872">
    <property type="term" value="F:metal ion binding"/>
    <property type="evidence" value="ECO:0007669"/>
    <property type="project" value="UniProtKB-KW"/>
</dbReference>
<evidence type="ECO:0000256" key="2">
    <source>
        <dbReference type="ARBA" id="ARBA00001946"/>
    </source>
</evidence>
<dbReference type="PROSITE" id="PS50972">
    <property type="entry name" value="PTERIN_BINDING"/>
    <property type="match status" value="1"/>
</dbReference>
<evidence type="ECO:0000313" key="10">
    <source>
        <dbReference type="EMBL" id="HEC77586.1"/>
    </source>
</evidence>
<dbReference type="InterPro" id="IPR011005">
    <property type="entry name" value="Dihydropteroate_synth-like_sf"/>
</dbReference>
<feature type="domain" description="Pterin-binding" evidence="9">
    <location>
        <begin position="135"/>
        <end position="388"/>
    </location>
</feature>
<keyword evidence="7" id="KW-0460">Magnesium</keyword>
<dbReference type="GO" id="GO:0046656">
    <property type="term" value="P:folic acid biosynthetic process"/>
    <property type="evidence" value="ECO:0007669"/>
    <property type="project" value="UniProtKB-KW"/>
</dbReference>
<comment type="pathway">
    <text evidence="3">Cofactor biosynthesis; tetrahydrofolate biosynthesis; 7,8-dihydrofolate from 2-amino-4-hydroxy-6-hydroxymethyl-7,8-dihydropteridine diphosphate and 4-aminobenzoate: step 1/2.</text>
</comment>
<evidence type="ECO:0000256" key="3">
    <source>
        <dbReference type="ARBA" id="ARBA00004763"/>
    </source>
</evidence>
<keyword evidence="5 10" id="KW-0808">Transferase</keyword>
<evidence type="ECO:0000256" key="8">
    <source>
        <dbReference type="ARBA" id="ARBA00022909"/>
    </source>
</evidence>
<evidence type="ECO:0000313" key="11">
    <source>
        <dbReference type="Proteomes" id="UP000885826"/>
    </source>
</evidence>
<dbReference type="EMBL" id="DRIG01000005">
    <property type="protein sequence ID" value="HEC77586.1"/>
    <property type="molecule type" value="Genomic_DNA"/>
</dbReference>
<dbReference type="PANTHER" id="PTHR20941:SF1">
    <property type="entry name" value="FOLIC ACID SYNTHESIS PROTEIN FOL1"/>
    <property type="match status" value="1"/>
</dbReference>
<dbReference type="PANTHER" id="PTHR20941">
    <property type="entry name" value="FOLATE SYNTHESIS PROTEINS"/>
    <property type="match status" value="1"/>
</dbReference>
<accession>A0A9C9ELA6</accession>
<dbReference type="Proteomes" id="UP000885826">
    <property type="component" value="Unassembled WGS sequence"/>
</dbReference>
<evidence type="ECO:0000256" key="5">
    <source>
        <dbReference type="ARBA" id="ARBA00022679"/>
    </source>
</evidence>
<comment type="cofactor">
    <cofactor evidence="2">
        <name>Mg(2+)</name>
        <dbReference type="ChEBI" id="CHEBI:18420"/>
    </cofactor>
</comment>
<dbReference type="GO" id="GO:0046654">
    <property type="term" value="P:tetrahydrofolate biosynthetic process"/>
    <property type="evidence" value="ECO:0007669"/>
    <property type="project" value="TreeGrafter"/>
</dbReference>
<keyword evidence="6" id="KW-0479">Metal-binding</keyword>
<dbReference type="InterPro" id="IPR045031">
    <property type="entry name" value="DHP_synth-like"/>
</dbReference>
<name>A0A9C9ELA6_UNCW3</name>
<evidence type="ECO:0000256" key="6">
    <source>
        <dbReference type="ARBA" id="ARBA00022723"/>
    </source>
</evidence>
<comment type="caution">
    <text evidence="10">The sequence shown here is derived from an EMBL/GenBank/DDBJ whole genome shotgun (WGS) entry which is preliminary data.</text>
</comment>
<proteinExistence type="predicted"/>
<sequence length="395" mass="44882">MYIVRQLILNKAELVLKELKQLGVDPEAYQIFIRKAEHRIIKLEGLSCAQANVLKQTALICGADLAIPKTAYYGGRSRKVCAVLFANLREIEKIRRRLQEQPWLRNIAKELETLLKQRTPLFLKIGREKFEFKRTYIMGVINVTPDSFYNGSRYTIREIVEKVVVEMEQEGADFIDIGAESSRPGAPPVDKKEELERLKKVLPFAVKKTKLPISIDTYKADVASFAIDAGARIINDISGLGFDKGMAKVVARNKVGLVIMHIKGKPRTMQMNPQYKDLMGEIYDYLKKRIEFALEKGIDENRIIIDPGLGFGKRLDDNYEIINRLYELTSLNRPILVGHSRKSFIGKPFNISPEQRLEGSLAVEALLIQNGASILRVHDVFEAKKAALLVDRIKE</sequence>
<dbReference type="SUPFAM" id="SSF51717">
    <property type="entry name" value="Dihydropteroate synthetase-like"/>
    <property type="match status" value="1"/>
</dbReference>
<reference evidence="10" key="1">
    <citation type="journal article" date="2020" name="mSystems">
        <title>Genome- and Community-Level Interaction Insights into Carbon Utilization and Element Cycling Functions of Hydrothermarchaeota in Hydrothermal Sediment.</title>
        <authorList>
            <person name="Zhou Z."/>
            <person name="Liu Y."/>
            <person name="Xu W."/>
            <person name="Pan J."/>
            <person name="Luo Z.H."/>
            <person name="Li M."/>
        </authorList>
    </citation>
    <scope>NUCLEOTIDE SEQUENCE</scope>
    <source>
        <strain evidence="10">HyVt-388</strain>
    </source>
</reference>
<organism evidence="10 11">
    <name type="scientific">candidate division WOR-3 bacterium</name>
    <dbReference type="NCBI Taxonomy" id="2052148"/>
    <lineage>
        <taxon>Bacteria</taxon>
        <taxon>Bacteria division WOR-3</taxon>
    </lineage>
</organism>
<dbReference type="Gene3D" id="3.20.20.20">
    <property type="entry name" value="Dihydropteroate synthase-like"/>
    <property type="match status" value="1"/>
</dbReference>
<evidence type="ECO:0000256" key="4">
    <source>
        <dbReference type="ARBA" id="ARBA00012458"/>
    </source>
</evidence>
<comment type="catalytic activity">
    <reaction evidence="1">
        <text>(7,8-dihydropterin-6-yl)methyl diphosphate + 4-aminobenzoate = 7,8-dihydropteroate + diphosphate</text>
        <dbReference type="Rhea" id="RHEA:19949"/>
        <dbReference type="ChEBI" id="CHEBI:17836"/>
        <dbReference type="ChEBI" id="CHEBI:17839"/>
        <dbReference type="ChEBI" id="CHEBI:33019"/>
        <dbReference type="ChEBI" id="CHEBI:72950"/>
        <dbReference type="EC" id="2.5.1.15"/>
    </reaction>
</comment>
<dbReference type="CDD" id="cd00739">
    <property type="entry name" value="DHPS"/>
    <property type="match status" value="1"/>
</dbReference>
<evidence type="ECO:0000256" key="7">
    <source>
        <dbReference type="ARBA" id="ARBA00022842"/>
    </source>
</evidence>
<protein>
    <recommendedName>
        <fullName evidence="4">dihydropteroate synthase</fullName>
        <ecNumber evidence="4">2.5.1.15</ecNumber>
    </recommendedName>
</protein>
<dbReference type="AlphaFoldDB" id="A0A9C9ELA6"/>
<dbReference type="InterPro" id="IPR006390">
    <property type="entry name" value="DHP_synth_dom"/>
</dbReference>
<keyword evidence="8" id="KW-0289">Folate biosynthesis</keyword>
<dbReference type="InterPro" id="IPR000489">
    <property type="entry name" value="Pterin-binding_dom"/>
</dbReference>
<evidence type="ECO:0000259" key="9">
    <source>
        <dbReference type="PROSITE" id="PS50972"/>
    </source>
</evidence>
<dbReference type="Pfam" id="PF00809">
    <property type="entry name" value="Pterin_bind"/>
    <property type="match status" value="1"/>
</dbReference>